<dbReference type="GO" id="GO:0016787">
    <property type="term" value="F:hydrolase activity"/>
    <property type="evidence" value="ECO:0007669"/>
    <property type="project" value="UniProtKB-KW"/>
</dbReference>
<dbReference type="Pfam" id="PF00857">
    <property type="entry name" value="Isochorismatase"/>
    <property type="match status" value="1"/>
</dbReference>
<dbReference type="Gene3D" id="3.40.50.850">
    <property type="entry name" value="Isochorismatase-like"/>
    <property type="match status" value="1"/>
</dbReference>
<reference evidence="4" key="1">
    <citation type="submission" date="2020-07" db="EMBL/GenBank/DDBJ databases">
        <title>Draft Genome Sequence of a Deep-Sea Yeast, Naganishia (Cryptococcus) liquefaciens strain N6.</title>
        <authorList>
            <person name="Han Y.W."/>
            <person name="Kajitani R."/>
            <person name="Morimoto H."/>
            <person name="Parhat M."/>
            <person name="Tsubouchi H."/>
            <person name="Bakenova O."/>
            <person name="Ogata M."/>
            <person name="Argunhan B."/>
            <person name="Aoki R."/>
            <person name="Kajiwara S."/>
            <person name="Itoh T."/>
            <person name="Iwasaki H."/>
        </authorList>
    </citation>
    <scope>NUCLEOTIDE SEQUENCE</scope>
    <source>
        <strain evidence="4">N6</strain>
    </source>
</reference>
<feature type="domain" description="Isochorismatase-like" evidence="3">
    <location>
        <begin position="29"/>
        <end position="158"/>
    </location>
</feature>
<sequence length="189" mass="20821">MTPASPPHFRFREIAEPLRGAIEVSIKDSALIVIDAQRFYLADGDWPVHDILETNKTIEALVKRYRSVGGEHTPLDCIAGLEALEGEKFITKAQGSSFVGTDLDEYLVSKNLKNIVLVGYQPQFCIITTAVYGHHLGYRVFVVRDAIGSHNLHSWDNARDIKGSELVESACDLISDALGVVVKATDILN</sequence>
<dbReference type="PANTHER" id="PTHR43540:SF15">
    <property type="entry name" value="BLR5631 PROTEIN"/>
    <property type="match status" value="1"/>
</dbReference>
<dbReference type="InterPro" id="IPR050272">
    <property type="entry name" value="Isochorismatase-like_hydrls"/>
</dbReference>
<keyword evidence="5" id="KW-1185">Reference proteome</keyword>
<dbReference type="AlphaFoldDB" id="A0A8H3TYY8"/>
<gene>
    <name evidence="4" type="ORF">NliqN6_5805</name>
</gene>
<evidence type="ECO:0000313" key="4">
    <source>
        <dbReference type="EMBL" id="GHJ89403.1"/>
    </source>
</evidence>
<dbReference type="SUPFAM" id="SSF52499">
    <property type="entry name" value="Isochorismatase-like hydrolases"/>
    <property type="match status" value="1"/>
</dbReference>
<dbReference type="PANTHER" id="PTHR43540">
    <property type="entry name" value="PEROXYUREIDOACRYLATE/UREIDOACRYLATE AMIDOHYDROLASE-RELATED"/>
    <property type="match status" value="1"/>
</dbReference>
<dbReference type="Proteomes" id="UP000620104">
    <property type="component" value="Unassembled WGS sequence"/>
</dbReference>
<evidence type="ECO:0000259" key="3">
    <source>
        <dbReference type="Pfam" id="PF00857"/>
    </source>
</evidence>
<dbReference type="InterPro" id="IPR036380">
    <property type="entry name" value="Isochorismatase-like_sf"/>
</dbReference>
<comment type="caution">
    <text evidence="4">The sequence shown here is derived from an EMBL/GenBank/DDBJ whole genome shotgun (WGS) entry which is preliminary data.</text>
</comment>
<keyword evidence="2" id="KW-0378">Hydrolase</keyword>
<dbReference type="InterPro" id="IPR000868">
    <property type="entry name" value="Isochorismatase-like_dom"/>
</dbReference>
<protein>
    <recommendedName>
        <fullName evidence="3">Isochorismatase-like domain-containing protein</fullName>
    </recommendedName>
</protein>
<dbReference type="EMBL" id="BLZA01000043">
    <property type="protein sequence ID" value="GHJ89403.1"/>
    <property type="molecule type" value="Genomic_DNA"/>
</dbReference>
<proteinExistence type="inferred from homology"/>
<name>A0A8H3TYY8_9TREE</name>
<evidence type="ECO:0000256" key="2">
    <source>
        <dbReference type="ARBA" id="ARBA00022801"/>
    </source>
</evidence>
<comment type="similarity">
    <text evidence="1">Belongs to the isochorismatase family.</text>
</comment>
<evidence type="ECO:0000256" key="1">
    <source>
        <dbReference type="ARBA" id="ARBA00006336"/>
    </source>
</evidence>
<evidence type="ECO:0000313" key="5">
    <source>
        <dbReference type="Proteomes" id="UP000620104"/>
    </source>
</evidence>
<dbReference type="OrthoDB" id="245563at2759"/>
<accession>A0A8H3TYY8</accession>
<organism evidence="4 5">
    <name type="scientific">Naganishia liquefaciens</name>
    <dbReference type="NCBI Taxonomy" id="104408"/>
    <lineage>
        <taxon>Eukaryota</taxon>
        <taxon>Fungi</taxon>
        <taxon>Dikarya</taxon>
        <taxon>Basidiomycota</taxon>
        <taxon>Agaricomycotina</taxon>
        <taxon>Tremellomycetes</taxon>
        <taxon>Filobasidiales</taxon>
        <taxon>Filobasidiaceae</taxon>
        <taxon>Naganishia</taxon>
    </lineage>
</organism>